<sequence>MKPDRSDSFHFYTIFDDPDSDPRKRNFITGKGDMSKQSLTKRQLLCQKKRVGRMGGAKKHF</sequence>
<dbReference type="EMBL" id="MTKT01016705">
    <property type="protein sequence ID" value="OWM62583.1"/>
    <property type="molecule type" value="Genomic_DNA"/>
</dbReference>
<protein>
    <submittedName>
        <fullName evidence="1">Uncharacterized protein</fullName>
    </submittedName>
</protein>
<dbReference type="AlphaFoldDB" id="A0A218VQG6"/>
<evidence type="ECO:0000313" key="1">
    <source>
        <dbReference type="EMBL" id="OWM62583.1"/>
    </source>
</evidence>
<name>A0A218VQG6_PUNGR</name>
<gene>
    <name evidence="1" type="ORF">CDL15_Pgr000033</name>
</gene>
<organism evidence="1 2">
    <name type="scientific">Punica granatum</name>
    <name type="common">Pomegranate</name>
    <dbReference type="NCBI Taxonomy" id="22663"/>
    <lineage>
        <taxon>Eukaryota</taxon>
        <taxon>Viridiplantae</taxon>
        <taxon>Streptophyta</taxon>
        <taxon>Embryophyta</taxon>
        <taxon>Tracheophyta</taxon>
        <taxon>Spermatophyta</taxon>
        <taxon>Magnoliopsida</taxon>
        <taxon>eudicotyledons</taxon>
        <taxon>Gunneridae</taxon>
        <taxon>Pentapetalae</taxon>
        <taxon>rosids</taxon>
        <taxon>malvids</taxon>
        <taxon>Myrtales</taxon>
        <taxon>Lythraceae</taxon>
        <taxon>Punica</taxon>
    </lineage>
</organism>
<dbReference type="Proteomes" id="UP000197138">
    <property type="component" value="Unassembled WGS sequence"/>
</dbReference>
<proteinExistence type="predicted"/>
<comment type="caution">
    <text evidence="1">The sequence shown here is derived from an EMBL/GenBank/DDBJ whole genome shotgun (WGS) entry which is preliminary data.</text>
</comment>
<reference evidence="2" key="1">
    <citation type="journal article" date="2017" name="Plant J.">
        <title>The pomegranate (Punica granatum L.) genome and the genomics of punicalagin biosynthesis.</title>
        <authorList>
            <person name="Qin G."/>
            <person name="Xu C."/>
            <person name="Ming R."/>
            <person name="Tang H."/>
            <person name="Guyot R."/>
            <person name="Kramer E.M."/>
            <person name="Hu Y."/>
            <person name="Yi X."/>
            <person name="Qi Y."/>
            <person name="Xu X."/>
            <person name="Gao Z."/>
            <person name="Pan H."/>
            <person name="Jian J."/>
            <person name="Tian Y."/>
            <person name="Yue Z."/>
            <person name="Xu Y."/>
        </authorList>
    </citation>
    <scope>NUCLEOTIDE SEQUENCE [LARGE SCALE GENOMIC DNA]</scope>
    <source>
        <strain evidence="2">cv. Dabenzi</strain>
    </source>
</reference>
<evidence type="ECO:0000313" key="2">
    <source>
        <dbReference type="Proteomes" id="UP000197138"/>
    </source>
</evidence>
<accession>A0A218VQG6</accession>